<keyword evidence="2" id="KW-1185">Reference proteome</keyword>
<evidence type="ECO:0000313" key="1">
    <source>
        <dbReference type="EMBL" id="SFM11289.1"/>
    </source>
</evidence>
<dbReference type="Pfam" id="PF10832">
    <property type="entry name" value="YhfG"/>
    <property type="match status" value="1"/>
</dbReference>
<reference evidence="1 2" key="1">
    <citation type="submission" date="2016-10" db="EMBL/GenBank/DDBJ databases">
        <authorList>
            <person name="de Groot N.N."/>
        </authorList>
    </citation>
    <scope>NUCLEOTIDE SEQUENCE [LARGE SCALE GENOMIC DNA]</scope>
    <source>
        <strain evidence="1 2">ATCC 43154</strain>
    </source>
</reference>
<dbReference type="Proteomes" id="UP000199470">
    <property type="component" value="Unassembled WGS sequence"/>
</dbReference>
<evidence type="ECO:0000313" key="2">
    <source>
        <dbReference type="Proteomes" id="UP000199470"/>
    </source>
</evidence>
<sequence>MYSSLKKGKPQSVKRRKKTLLVEILTEKNSSDPSGQPRSSARKLIKRLSSVARARSKTLTSAPTLPIAQASKRKVHALQAVATLRLNNDALALLREIDQAKAMLAIKRDFDLLEQTKKSLSVKTDIDSFLDIHRKVKKSVELQDELRKVNEFKYAVEKANQFQRCKEHLSSLEQAKQALSMKDIVNNTYFHKSSRGVLLDWKRRLSHFESFKLDLKQALAYKVNFGNVSSYQVEFEKIKAFRKTFDSMQQFDRYVEKASAFQKEIDRAAELKKGIDSQAKLVEDLKRHIFLKMKEQNYRASLKLEGLTPNSDVGLSTLESIRAKYAG</sequence>
<proteinExistence type="predicted"/>
<dbReference type="EMBL" id="FOTW01000012">
    <property type="protein sequence ID" value="SFM11289.1"/>
    <property type="molecule type" value="Genomic_DNA"/>
</dbReference>
<accession>A0A1I4N714</accession>
<dbReference type="AlphaFoldDB" id="A0A1I4N714"/>
<organism evidence="1 2">
    <name type="scientific">Rugamonas rubra</name>
    <dbReference type="NCBI Taxonomy" id="758825"/>
    <lineage>
        <taxon>Bacteria</taxon>
        <taxon>Pseudomonadati</taxon>
        <taxon>Pseudomonadota</taxon>
        <taxon>Betaproteobacteria</taxon>
        <taxon>Burkholderiales</taxon>
        <taxon>Oxalobacteraceae</taxon>
        <taxon>Telluria group</taxon>
        <taxon>Rugamonas</taxon>
    </lineage>
</organism>
<dbReference type="InterPro" id="IPR022541">
    <property type="entry name" value="YhfG"/>
</dbReference>
<protein>
    <submittedName>
        <fullName evidence="1">Uncharacterized protein</fullName>
    </submittedName>
</protein>
<gene>
    <name evidence="1" type="ORF">SAMN02982985_02811</name>
</gene>
<name>A0A1I4N714_9BURK</name>
<dbReference type="STRING" id="758825.SAMN02982985_02811"/>